<dbReference type="PANTHER" id="PTHR43675">
    <property type="entry name" value="ARSENITE METHYLTRANSFERASE"/>
    <property type="match status" value="1"/>
</dbReference>
<dbReference type="GO" id="GO:0008168">
    <property type="term" value="F:methyltransferase activity"/>
    <property type="evidence" value="ECO:0007669"/>
    <property type="project" value="TreeGrafter"/>
</dbReference>
<evidence type="ECO:0008006" key="3">
    <source>
        <dbReference type="Google" id="ProtNLM"/>
    </source>
</evidence>
<dbReference type="AlphaFoldDB" id="T1JFA0"/>
<dbReference type="HOGENOM" id="CLU_057934_0_0_1"/>
<dbReference type="EnsemblMetazoa" id="SMAR012511-RA">
    <property type="protein sequence ID" value="SMAR012511-PA"/>
    <property type="gene ID" value="SMAR012511"/>
</dbReference>
<accession>T1JFA0</accession>
<dbReference type="EMBL" id="JH432147">
    <property type="status" value="NOT_ANNOTATED_CDS"/>
    <property type="molecule type" value="Genomic_DNA"/>
</dbReference>
<reference evidence="2" key="1">
    <citation type="submission" date="2011-05" db="EMBL/GenBank/DDBJ databases">
        <authorList>
            <person name="Richards S.R."/>
            <person name="Qu J."/>
            <person name="Jiang H."/>
            <person name="Jhangiani S.N."/>
            <person name="Agravi P."/>
            <person name="Goodspeed R."/>
            <person name="Gross S."/>
            <person name="Mandapat C."/>
            <person name="Jackson L."/>
            <person name="Mathew T."/>
            <person name="Pu L."/>
            <person name="Thornton R."/>
            <person name="Saada N."/>
            <person name="Wilczek-Boney K.B."/>
            <person name="Lee S."/>
            <person name="Kovar C."/>
            <person name="Wu Y."/>
            <person name="Scherer S.E."/>
            <person name="Worley K.C."/>
            <person name="Muzny D.M."/>
            <person name="Gibbs R."/>
        </authorList>
    </citation>
    <scope>NUCLEOTIDE SEQUENCE</scope>
    <source>
        <strain evidence="2">Brora</strain>
    </source>
</reference>
<proteinExistence type="predicted"/>
<evidence type="ECO:0000313" key="2">
    <source>
        <dbReference type="Proteomes" id="UP000014500"/>
    </source>
</evidence>
<dbReference type="InterPro" id="IPR026669">
    <property type="entry name" value="Arsenite_MeTrfase-like"/>
</dbReference>
<dbReference type="eggNOG" id="ENOG502QTI1">
    <property type="taxonomic scope" value="Eukaryota"/>
</dbReference>
<name>T1JFA0_STRMM</name>
<dbReference type="Proteomes" id="UP000014500">
    <property type="component" value="Unassembled WGS sequence"/>
</dbReference>
<dbReference type="OMA" id="CEARTIR"/>
<dbReference type="SUPFAM" id="SSF53335">
    <property type="entry name" value="S-adenosyl-L-methionine-dependent methyltransferases"/>
    <property type="match status" value="1"/>
</dbReference>
<reference evidence="1" key="2">
    <citation type="submission" date="2015-02" db="UniProtKB">
        <authorList>
            <consortium name="EnsemblMetazoa"/>
        </authorList>
    </citation>
    <scope>IDENTIFICATION</scope>
</reference>
<dbReference type="PhylomeDB" id="T1JFA0"/>
<protein>
    <recommendedName>
        <fullName evidence="3">Methyltransferase type 11 domain-containing protein</fullName>
    </recommendedName>
</protein>
<dbReference type="Gene3D" id="3.40.50.150">
    <property type="entry name" value="Vaccinia Virus protein VP39"/>
    <property type="match status" value="1"/>
</dbReference>
<sequence>MDFPAAQTTFRQLLLQIDPSVRNSFLTWISSSFPPPDDDALETATEQLKQISIDVRSMVATSGILPSEAILPPPTLDIRHTVQIDSFLYDDEILDEYFEAGKMAKYYCTNCEARTIRPLNILSHSMSIDRLSFIFTSLLPRLDGKTVIDVGSRFGSVLFGAYVYSNAASIIGIEINTDLCRIQQSVIDKRGMNGRIRILQGDVMWHPAVMQSGHVVFLHNVFEFFLPKNEEIRCWQFLKENIRRAGTMIVAVPDIRDCLVKLKVDPDLFLGGWVVKVPVDEICSVEDVTLYSVV</sequence>
<evidence type="ECO:0000313" key="1">
    <source>
        <dbReference type="EnsemblMetazoa" id="SMAR012511-PA"/>
    </source>
</evidence>
<keyword evidence="2" id="KW-1185">Reference proteome</keyword>
<dbReference type="InterPro" id="IPR029063">
    <property type="entry name" value="SAM-dependent_MTases_sf"/>
</dbReference>
<dbReference type="STRING" id="126957.T1JFA0"/>
<dbReference type="PANTHER" id="PTHR43675:SF1">
    <property type="entry name" value="RIKEN CDNA 2700097O09 GENE"/>
    <property type="match status" value="1"/>
</dbReference>
<organism evidence="1 2">
    <name type="scientific">Strigamia maritima</name>
    <name type="common">European centipede</name>
    <name type="synonym">Geophilus maritimus</name>
    <dbReference type="NCBI Taxonomy" id="126957"/>
    <lineage>
        <taxon>Eukaryota</taxon>
        <taxon>Metazoa</taxon>
        <taxon>Ecdysozoa</taxon>
        <taxon>Arthropoda</taxon>
        <taxon>Myriapoda</taxon>
        <taxon>Chilopoda</taxon>
        <taxon>Pleurostigmophora</taxon>
        <taxon>Geophilomorpha</taxon>
        <taxon>Linotaeniidae</taxon>
        <taxon>Strigamia</taxon>
    </lineage>
</organism>